<protein>
    <recommendedName>
        <fullName evidence="2">Clr5 domain-containing protein</fullName>
    </recommendedName>
</protein>
<dbReference type="Pfam" id="PF14420">
    <property type="entry name" value="Clr5"/>
    <property type="match status" value="1"/>
</dbReference>
<gene>
    <name evidence="3" type="ORF">CC77DRAFT_1046345</name>
</gene>
<dbReference type="InterPro" id="IPR011990">
    <property type="entry name" value="TPR-like_helical_dom_sf"/>
</dbReference>
<dbReference type="Gene3D" id="1.25.40.10">
    <property type="entry name" value="Tetratricopeptide repeat domain"/>
    <property type="match status" value="1"/>
</dbReference>
<sequence length="636" mass="71380">MASIEGSHADVDTHAMDSVTPSRSPPIGQASAFRPKPSIEPSTPKRIERSEWDKHERFIRANHSRMQLTQLRRAILKERGFVASEQQWKKALARWGLCKSIPKSVAKFIGKKTHFRQAREGKKTTFRYRKQPVPKDKIKRYEQEYAKGALSPIPTSPSNLTYQTLKSPTLAFTLPVNQTSNSPTMAFTLPVNQTSNSPHMDFTLPVDQTLESPQMEFTLPTDQTSCSNTSVRTEFYNGQDLDSFLASSHYAEALVKQGNYTVAKLAFIDALEGLEALIGAVNMITIGVLDSFVDAAIENKDYGGATELLRKSHTQHQELLGKDHKKTWVSFGRLGLVQLAEGKRGQALKTFMDAKAGIRAAPDMSQEDIFNLTTEFTSNIVDVYQELYDFESAVSELCDLIQQAEALGDAYQNQTAGLRHRLAHLYNDEVWSLGTVPFGVAAAPRQRIENTLLQAINDFEATFSETPHYLCSLEQLRAYYETTGEVSKLDALITKRIEPAFVALRPTGPNRENYIGLMQGAILSLSRLGKFEKAEMLLNWRQQQIESSDKMGFFSFEALSNVTLHAKWHFDRNMPQSAEPLLEKAQQIAMQVLPPDHTFHKVLAQTIADKVWMYEACHCCLVNPPGVSNNVPWSGK</sequence>
<name>A0A177DZ15_ALTAL</name>
<feature type="region of interest" description="Disordered" evidence="1">
    <location>
        <begin position="1"/>
        <end position="44"/>
    </location>
</feature>
<dbReference type="OMA" id="KSYTHHQ"/>
<dbReference type="InterPro" id="IPR025676">
    <property type="entry name" value="Clr5_dom"/>
</dbReference>
<accession>A0A177DZ15</accession>
<dbReference type="PANTHER" id="PTHR38788:SF3">
    <property type="entry name" value="CLR5 DOMAIN-CONTAINING PROTEIN"/>
    <property type="match status" value="1"/>
</dbReference>
<dbReference type="RefSeq" id="XP_018390385.1">
    <property type="nucleotide sequence ID" value="XM_018527437.1"/>
</dbReference>
<evidence type="ECO:0000313" key="4">
    <source>
        <dbReference type="Proteomes" id="UP000077248"/>
    </source>
</evidence>
<dbReference type="VEuPathDB" id="FungiDB:CC77DRAFT_1046345"/>
<dbReference type="PANTHER" id="PTHR38788">
    <property type="entry name" value="CLR5 DOMAIN-CONTAINING PROTEIN"/>
    <property type="match status" value="1"/>
</dbReference>
<evidence type="ECO:0000256" key="1">
    <source>
        <dbReference type="SAM" id="MobiDB-lite"/>
    </source>
</evidence>
<organism evidence="3 4">
    <name type="scientific">Alternaria alternata</name>
    <name type="common">Alternaria rot fungus</name>
    <name type="synonym">Torula alternata</name>
    <dbReference type="NCBI Taxonomy" id="5599"/>
    <lineage>
        <taxon>Eukaryota</taxon>
        <taxon>Fungi</taxon>
        <taxon>Dikarya</taxon>
        <taxon>Ascomycota</taxon>
        <taxon>Pezizomycotina</taxon>
        <taxon>Dothideomycetes</taxon>
        <taxon>Pleosporomycetidae</taxon>
        <taxon>Pleosporales</taxon>
        <taxon>Pleosporineae</taxon>
        <taxon>Pleosporaceae</taxon>
        <taxon>Alternaria</taxon>
        <taxon>Alternaria sect. Alternaria</taxon>
        <taxon>Alternaria alternata complex</taxon>
    </lineage>
</organism>
<dbReference type="AlphaFoldDB" id="A0A177DZ15"/>
<dbReference type="KEGG" id="aalt:CC77DRAFT_1046345"/>
<dbReference type="SUPFAM" id="SSF48452">
    <property type="entry name" value="TPR-like"/>
    <property type="match status" value="1"/>
</dbReference>
<proteinExistence type="predicted"/>
<dbReference type="STRING" id="5599.A0A177DZ15"/>
<dbReference type="EMBL" id="KV441470">
    <property type="protein sequence ID" value="OAG24964.1"/>
    <property type="molecule type" value="Genomic_DNA"/>
</dbReference>
<feature type="domain" description="Clr5" evidence="2">
    <location>
        <begin position="50"/>
        <end position="99"/>
    </location>
</feature>
<evidence type="ECO:0000313" key="3">
    <source>
        <dbReference type="EMBL" id="OAG24964.1"/>
    </source>
</evidence>
<reference evidence="3 4" key="1">
    <citation type="submission" date="2016-05" db="EMBL/GenBank/DDBJ databases">
        <title>Comparative analysis of secretome profiles of manganese(II)-oxidizing ascomycete fungi.</title>
        <authorList>
            <consortium name="DOE Joint Genome Institute"/>
            <person name="Zeiner C.A."/>
            <person name="Purvine S.O."/>
            <person name="Zink E.M."/>
            <person name="Wu S."/>
            <person name="Pasa-Tolic L."/>
            <person name="Chaput D.L."/>
            <person name="Haridas S."/>
            <person name="Grigoriev I.V."/>
            <person name="Santelli C.M."/>
            <person name="Hansel C.M."/>
        </authorList>
    </citation>
    <scope>NUCLEOTIDE SEQUENCE [LARGE SCALE GENOMIC DNA]</scope>
    <source>
        <strain evidence="3 4">SRC1lrK2f</strain>
    </source>
</reference>
<evidence type="ECO:0000259" key="2">
    <source>
        <dbReference type="Pfam" id="PF14420"/>
    </source>
</evidence>
<dbReference type="GeneID" id="29113031"/>
<keyword evidence="4" id="KW-1185">Reference proteome</keyword>
<dbReference type="Proteomes" id="UP000077248">
    <property type="component" value="Unassembled WGS sequence"/>
</dbReference>